<evidence type="ECO:0000256" key="1">
    <source>
        <dbReference type="ARBA" id="ARBA00005656"/>
    </source>
</evidence>
<evidence type="ECO:0000313" key="6">
    <source>
        <dbReference type="EMBL" id="EBA06367.1"/>
    </source>
</evidence>
<gene>
    <name evidence="6" type="ORF">SSE37_18055</name>
</gene>
<dbReference type="PANTHER" id="PTHR43356">
    <property type="entry name" value="PHOSPHATE ACETYLTRANSFERASE"/>
    <property type="match status" value="1"/>
</dbReference>
<comment type="similarity">
    <text evidence="1">Belongs to the phosphate acetyltransferase and butyryltransferase family.</text>
</comment>
<protein>
    <submittedName>
        <fullName evidence="6">Phosphate acetyltransferase</fullName>
    </submittedName>
</protein>
<evidence type="ECO:0000256" key="4">
    <source>
        <dbReference type="SAM" id="MobiDB-lite"/>
    </source>
</evidence>
<name>A3K8Y4_SAGS3</name>
<dbReference type="EMBL" id="AAYA01000016">
    <property type="protein sequence ID" value="EBA06367.1"/>
    <property type="molecule type" value="Genomic_DNA"/>
</dbReference>
<keyword evidence="2 6" id="KW-0808">Transferase</keyword>
<proteinExistence type="inferred from homology"/>
<sequence>MFAGAQRWPPQVDLRPPRGQSLPRIGGGGGMAVLEQAFETARARQARVVFPEAGEPRIDAARERLLAEGLAMPVSLTDTATEAQVAALTGARGMKEPIARRMLARPLFRAAAMVAAGEAEAMVAGIANPTRRVIEAASIAIGLAEGVTIPSSFFLMVFPDGREMIFADCAVNVAPDAGGLAAIARASALSATALLGEARVALLSFSTGTSGAGPSVDIVRAAAGQTGFTGPIQADAALNAAIAATKGMGAGDANTLIFPSLDAGNIAYKLAQELAGAQAIGPMLQGFRRPVCDLSRGASVDDIVAATALCIAMG</sequence>
<dbReference type="InterPro" id="IPR050500">
    <property type="entry name" value="Phos_Acetyltrans/Butyryltrans"/>
</dbReference>
<dbReference type="SUPFAM" id="SSF53659">
    <property type="entry name" value="Isocitrate/Isopropylmalate dehydrogenase-like"/>
    <property type="match status" value="1"/>
</dbReference>
<evidence type="ECO:0000259" key="5">
    <source>
        <dbReference type="Pfam" id="PF01515"/>
    </source>
</evidence>
<evidence type="ECO:0000256" key="3">
    <source>
        <dbReference type="ARBA" id="ARBA00023315"/>
    </source>
</evidence>
<feature type="domain" description="Phosphate acetyl/butaryl transferase" evidence="5">
    <location>
        <begin position="83"/>
        <end position="310"/>
    </location>
</feature>
<keyword evidence="3" id="KW-0012">Acyltransferase</keyword>
<dbReference type="AlphaFoldDB" id="A3K8Y4"/>
<comment type="caution">
    <text evidence="6">The sequence shown here is derived from an EMBL/GenBank/DDBJ whole genome shotgun (WGS) entry which is preliminary data.</text>
</comment>
<dbReference type="PIRSF" id="PIRSF000428">
    <property type="entry name" value="P_Ac_trans"/>
    <property type="match status" value="1"/>
</dbReference>
<dbReference type="eggNOG" id="COG0280">
    <property type="taxonomic scope" value="Bacteria"/>
</dbReference>
<dbReference type="Proteomes" id="UP000005713">
    <property type="component" value="Unassembled WGS sequence"/>
</dbReference>
<dbReference type="InterPro" id="IPR002505">
    <property type="entry name" value="PTA_PTB"/>
</dbReference>
<organism evidence="6 7">
    <name type="scientific">Sagittula stellata (strain ATCC 700073 / DSM 11524 / E-37)</name>
    <dbReference type="NCBI Taxonomy" id="388399"/>
    <lineage>
        <taxon>Bacteria</taxon>
        <taxon>Pseudomonadati</taxon>
        <taxon>Pseudomonadota</taxon>
        <taxon>Alphaproteobacteria</taxon>
        <taxon>Rhodobacterales</taxon>
        <taxon>Roseobacteraceae</taxon>
        <taxon>Sagittula</taxon>
    </lineage>
</organism>
<dbReference type="PANTHER" id="PTHR43356:SF3">
    <property type="entry name" value="PHOSPHATE ACETYLTRANSFERASE"/>
    <property type="match status" value="1"/>
</dbReference>
<accession>A3K8Y4</accession>
<dbReference type="GO" id="GO:0016746">
    <property type="term" value="F:acyltransferase activity"/>
    <property type="evidence" value="ECO:0007669"/>
    <property type="project" value="UniProtKB-KW"/>
</dbReference>
<dbReference type="InterPro" id="IPR012147">
    <property type="entry name" value="P_Ac_Bu_trans"/>
</dbReference>
<dbReference type="Pfam" id="PF01515">
    <property type="entry name" value="PTA_PTB"/>
    <property type="match status" value="1"/>
</dbReference>
<evidence type="ECO:0000256" key="2">
    <source>
        <dbReference type="ARBA" id="ARBA00022679"/>
    </source>
</evidence>
<keyword evidence="7" id="KW-1185">Reference proteome</keyword>
<feature type="region of interest" description="Disordered" evidence="4">
    <location>
        <begin position="1"/>
        <end position="26"/>
    </location>
</feature>
<evidence type="ECO:0000313" key="7">
    <source>
        <dbReference type="Proteomes" id="UP000005713"/>
    </source>
</evidence>
<dbReference type="Gene3D" id="3.40.718.10">
    <property type="entry name" value="Isopropylmalate Dehydrogenase"/>
    <property type="match status" value="1"/>
</dbReference>
<reference evidence="6 7" key="1">
    <citation type="submission" date="2006-06" db="EMBL/GenBank/DDBJ databases">
        <authorList>
            <person name="Moran M.A."/>
            <person name="Ferriera S."/>
            <person name="Johnson J."/>
            <person name="Kravitz S."/>
            <person name="Beeson K."/>
            <person name="Sutton G."/>
            <person name="Rogers Y.-H."/>
            <person name="Friedman R."/>
            <person name="Frazier M."/>
            <person name="Venter J.C."/>
        </authorList>
    </citation>
    <scope>NUCLEOTIDE SEQUENCE [LARGE SCALE GENOMIC DNA]</scope>
    <source>
        <strain evidence="6 7">E-37</strain>
    </source>
</reference>